<evidence type="ECO:0000313" key="4">
    <source>
        <dbReference type="Proteomes" id="UP000294664"/>
    </source>
</evidence>
<feature type="region of interest" description="Disordered" evidence="1">
    <location>
        <begin position="509"/>
        <end position="561"/>
    </location>
</feature>
<dbReference type="GO" id="GO:0017168">
    <property type="term" value="F:5-oxoprolinase (ATP-hydrolyzing) activity"/>
    <property type="evidence" value="ECO:0007669"/>
    <property type="project" value="TreeGrafter"/>
</dbReference>
<dbReference type="GO" id="GO:0006749">
    <property type="term" value="P:glutathione metabolic process"/>
    <property type="evidence" value="ECO:0007669"/>
    <property type="project" value="TreeGrafter"/>
</dbReference>
<reference evidence="3 4" key="1">
    <citation type="submission" date="2019-03" db="EMBL/GenBank/DDBJ databases">
        <title>Genomic Encyclopedia of Type Strains, Phase IV (KMG-IV): sequencing the most valuable type-strain genomes for metagenomic binning, comparative biology and taxonomic classification.</title>
        <authorList>
            <person name="Goeker M."/>
        </authorList>
    </citation>
    <scope>NUCLEOTIDE SEQUENCE [LARGE SCALE GENOMIC DNA]</scope>
    <source>
        <strain evidence="3 4">DSM 9035</strain>
    </source>
</reference>
<evidence type="ECO:0000313" key="3">
    <source>
        <dbReference type="EMBL" id="TCT06772.1"/>
    </source>
</evidence>
<sequence length="561" mass="58937">MTASRVDSITAEVVSRHLLSIAEEMAATLIRTSFSPNIKERADCSTAVFDAAGRVIAQAQRVPIHLGSMIGAVHAVTARFGADEIAPGDMFVANDPYSGGGSHLPDINIIAPVFWQGRIVAYVANIAHHADVGGMVPGSEAAVCRSIFQEGLRIPPVRIMRGGEINRDVFDIILLNSRTADERNGDLRAQFASNVTGIRAVEGLFARYGEDTEPAIEAYVDFTRRRFTAAIGRIKPGIYTMEDFLDGDAPGETARIALTLTIEGGRMALDFSGSAAQLSWARNIPHQALIATVYTVAKSLLDPDVPANAGYFDTISIHAPQGCVVQPVAPAPVGCRSISAGVLGDVIALALSKAMPERAIAGSGPHHLAVFAGPDPRDDGYFVNYETIAGGMGARPNRDGIDAVRVHASGASNLPVEALEHAYPLRIERYAIRDGSGGAGERRGGAGVIREYRALAEGITVSLSAERQTVLAPGLAGGMPGAAGVFVLDPGTPRERVLGAAEADVALPPDSVLSIRTPGGGGYGPPERRPQAALDKDRREDRAPPAAEFSPGDLPRTETAA</sequence>
<dbReference type="InterPro" id="IPR003692">
    <property type="entry name" value="Hydantoinase_B"/>
</dbReference>
<dbReference type="PANTHER" id="PTHR11365">
    <property type="entry name" value="5-OXOPROLINASE RELATED"/>
    <property type="match status" value="1"/>
</dbReference>
<keyword evidence="4" id="KW-1185">Reference proteome</keyword>
<dbReference type="OrthoDB" id="9761586at2"/>
<dbReference type="PANTHER" id="PTHR11365:SF23">
    <property type="entry name" value="HYPOTHETICAL 5-OXOPROLINASE (EUROFUNG)-RELATED"/>
    <property type="match status" value="1"/>
</dbReference>
<dbReference type="AlphaFoldDB" id="A0A4R3M1A0"/>
<feature type="compositionally biased region" description="Basic and acidic residues" evidence="1">
    <location>
        <begin position="526"/>
        <end position="543"/>
    </location>
</feature>
<feature type="domain" description="Hydantoinase B/oxoprolinase" evidence="2">
    <location>
        <begin position="7"/>
        <end position="526"/>
    </location>
</feature>
<accession>A0A4R3M1A0</accession>
<dbReference type="RefSeq" id="WP_132030247.1">
    <property type="nucleotide sequence ID" value="NZ_SMAI01000002.1"/>
</dbReference>
<protein>
    <submittedName>
        <fullName evidence="3">N-methylhydantoinase B</fullName>
    </submittedName>
</protein>
<comment type="caution">
    <text evidence="3">The sequence shown here is derived from an EMBL/GenBank/DDBJ whole genome shotgun (WGS) entry which is preliminary data.</text>
</comment>
<evidence type="ECO:0000259" key="2">
    <source>
        <dbReference type="Pfam" id="PF02538"/>
    </source>
</evidence>
<dbReference type="GO" id="GO:0005829">
    <property type="term" value="C:cytosol"/>
    <property type="evidence" value="ECO:0007669"/>
    <property type="project" value="TreeGrafter"/>
</dbReference>
<dbReference type="Proteomes" id="UP000294664">
    <property type="component" value="Unassembled WGS sequence"/>
</dbReference>
<gene>
    <name evidence="3" type="ORF">EDC64_102252</name>
</gene>
<dbReference type="InterPro" id="IPR045079">
    <property type="entry name" value="Oxoprolinase-like"/>
</dbReference>
<organism evidence="3 4">
    <name type="scientific">Aquabacter spiritensis</name>
    <dbReference type="NCBI Taxonomy" id="933073"/>
    <lineage>
        <taxon>Bacteria</taxon>
        <taxon>Pseudomonadati</taxon>
        <taxon>Pseudomonadota</taxon>
        <taxon>Alphaproteobacteria</taxon>
        <taxon>Hyphomicrobiales</taxon>
        <taxon>Xanthobacteraceae</taxon>
        <taxon>Aquabacter</taxon>
    </lineage>
</organism>
<dbReference type="EMBL" id="SMAI01000002">
    <property type="protein sequence ID" value="TCT06772.1"/>
    <property type="molecule type" value="Genomic_DNA"/>
</dbReference>
<name>A0A4R3M1A0_9HYPH</name>
<dbReference type="Pfam" id="PF02538">
    <property type="entry name" value="Hydantoinase_B"/>
    <property type="match status" value="1"/>
</dbReference>
<evidence type="ECO:0000256" key="1">
    <source>
        <dbReference type="SAM" id="MobiDB-lite"/>
    </source>
</evidence>
<proteinExistence type="predicted"/>